<name>A0A5C5V8K3_9BACT</name>
<feature type="chain" id="PRO_5022903919" description="DUF1549 domain-containing protein" evidence="1">
    <location>
        <begin position="24"/>
        <end position="514"/>
    </location>
</feature>
<comment type="caution">
    <text evidence="4">The sequence shown here is derived from an EMBL/GenBank/DDBJ whole genome shotgun (WGS) entry which is preliminary data.</text>
</comment>
<keyword evidence="1" id="KW-0732">Signal</keyword>
<feature type="domain" description="DUF1549" evidence="2">
    <location>
        <begin position="36"/>
        <end position="226"/>
    </location>
</feature>
<dbReference type="OrthoDB" id="289126at2"/>
<evidence type="ECO:0000259" key="3">
    <source>
        <dbReference type="Pfam" id="PF07587"/>
    </source>
</evidence>
<dbReference type="InterPro" id="IPR011444">
    <property type="entry name" value="DUF1549"/>
</dbReference>
<evidence type="ECO:0008006" key="6">
    <source>
        <dbReference type="Google" id="ProtNLM"/>
    </source>
</evidence>
<dbReference type="PANTHER" id="PTHR35889:SF3">
    <property type="entry name" value="F-BOX DOMAIN-CONTAINING PROTEIN"/>
    <property type="match status" value="1"/>
</dbReference>
<reference evidence="4 5" key="1">
    <citation type="submission" date="2019-02" db="EMBL/GenBank/DDBJ databases">
        <title>Deep-cultivation of Planctomycetes and their phenomic and genomic characterization uncovers novel biology.</title>
        <authorList>
            <person name="Wiegand S."/>
            <person name="Jogler M."/>
            <person name="Boedeker C."/>
            <person name="Pinto D."/>
            <person name="Vollmers J."/>
            <person name="Rivas-Marin E."/>
            <person name="Kohn T."/>
            <person name="Peeters S.H."/>
            <person name="Heuer A."/>
            <person name="Rast P."/>
            <person name="Oberbeckmann S."/>
            <person name="Bunk B."/>
            <person name="Jeske O."/>
            <person name="Meyerdierks A."/>
            <person name="Storesund J.E."/>
            <person name="Kallscheuer N."/>
            <person name="Luecker S."/>
            <person name="Lage O.M."/>
            <person name="Pohl T."/>
            <person name="Merkel B.J."/>
            <person name="Hornburger P."/>
            <person name="Mueller R.-W."/>
            <person name="Bruemmer F."/>
            <person name="Labrenz M."/>
            <person name="Spormann A.M."/>
            <person name="Op Den Camp H."/>
            <person name="Overmann J."/>
            <person name="Amann R."/>
            <person name="Jetten M.S.M."/>
            <person name="Mascher T."/>
            <person name="Medema M.H."/>
            <person name="Devos D.P."/>
            <person name="Kaster A.-K."/>
            <person name="Ovreas L."/>
            <person name="Rohde M."/>
            <person name="Galperin M.Y."/>
            <person name="Jogler C."/>
        </authorList>
    </citation>
    <scope>NUCLEOTIDE SEQUENCE [LARGE SCALE GENOMIC DNA]</scope>
    <source>
        <strain evidence="4 5">Enr8</strain>
    </source>
</reference>
<proteinExistence type="predicted"/>
<evidence type="ECO:0000313" key="4">
    <source>
        <dbReference type="EMBL" id="TWT34177.1"/>
    </source>
</evidence>
<dbReference type="Pfam" id="PF07583">
    <property type="entry name" value="PSCyt2"/>
    <property type="match status" value="1"/>
</dbReference>
<keyword evidence="5" id="KW-1185">Reference proteome</keyword>
<protein>
    <recommendedName>
        <fullName evidence="6">DUF1549 domain-containing protein</fullName>
    </recommendedName>
</protein>
<dbReference type="PANTHER" id="PTHR35889">
    <property type="entry name" value="CYCLOINULO-OLIGOSACCHARIDE FRUCTANOTRANSFERASE-RELATED"/>
    <property type="match status" value="1"/>
</dbReference>
<evidence type="ECO:0000313" key="5">
    <source>
        <dbReference type="Proteomes" id="UP000318878"/>
    </source>
</evidence>
<dbReference type="Pfam" id="PF07587">
    <property type="entry name" value="PSD1"/>
    <property type="match status" value="1"/>
</dbReference>
<feature type="signal peptide" evidence="1">
    <location>
        <begin position="1"/>
        <end position="23"/>
    </location>
</feature>
<accession>A0A5C5V8K3</accession>
<evidence type="ECO:0000256" key="1">
    <source>
        <dbReference type="SAM" id="SignalP"/>
    </source>
</evidence>
<dbReference type="RefSeq" id="WP_146430176.1">
    <property type="nucleotide sequence ID" value="NZ_SJPF01000002.1"/>
</dbReference>
<dbReference type="Proteomes" id="UP000318878">
    <property type="component" value="Unassembled WGS sequence"/>
</dbReference>
<dbReference type="EMBL" id="SJPF01000002">
    <property type="protein sequence ID" value="TWT34177.1"/>
    <property type="molecule type" value="Genomic_DNA"/>
</dbReference>
<feature type="domain" description="DUF1553" evidence="3">
    <location>
        <begin position="271"/>
        <end position="388"/>
    </location>
</feature>
<organism evidence="4 5">
    <name type="scientific">Blastopirellula retiformator</name>
    <dbReference type="NCBI Taxonomy" id="2527970"/>
    <lineage>
        <taxon>Bacteria</taxon>
        <taxon>Pseudomonadati</taxon>
        <taxon>Planctomycetota</taxon>
        <taxon>Planctomycetia</taxon>
        <taxon>Pirellulales</taxon>
        <taxon>Pirellulaceae</taxon>
        <taxon>Blastopirellula</taxon>
    </lineage>
</organism>
<dbReference type="AlphaFoldDB" id="A0A5C5V8K3"/>
<gene>
    <name evidence="4" type="ORF">Enr8_15710</name>
</gene>
<dbReference type="InterPro" id="IPR022655">
    <property type="entry name" value="DUF1553"/>
</dbReference>
<sequence length="514" mass="56762" precursor="true">MFRAIQMAGLLALLATGAIPAAAAQGGDAEAIAQLIDARLQELWSERGVAPAAPADSATFLRRASLDLLGRIPTAAEARSFVREDSPKLRKATIGRMVENSASSERLAQILRRSWFPQTDVSPYQYLTVDTERWLTRQLQQRTPLNQIAQRMIAVSYVPNETHVGAAAIPRTLIEANDHRAERMAANATGSFLGIDISCAQCHDHPFGSWTQDQFWQTAAFFTRTTTDAATPFSLAMLKIDVPETDRHVSAQLFTGETIAAGDEAPFQSGRDAFAVWVAGNENPFFARHVVNRLWAEYFGAPLVQEYDEEPDDPRLAQLLDELAGQLVQARFDIRALSEGLVLTQAYQLGTATDSTYESGANLFAAAKVRGMTGEQLYDSLCVSAGRPPVREDLDSTVALRRRRDFCEQFRINSAAPERSMTQSLAMMNGVFARQLIDPDENPTLQAMNTVPFLSARERTDALFWATLGRGPTDQERRRLQEAGMGGDDAATRSARNADLYWILINTVEFSTNH</sequence>
<evidence type="ECO:0000259" key="2">
    <source>
        <dbReference type="Pfam" id="PF07583"/>
    </source>
</evidence>